<organism evidence="2 3">
    <name type="scientific">Novosphingobium mathurense</name>
    <dbReference type="NCBI Taxonomy" id="428990"/>
    <lineage>
        <taxon>Bacteria</taxon>
        <taxon>Pseudomonadati</taxon>
        <taxon>Pseudomonadota</taxon>
        <taxon>Alphaproteobacteria</taxon>
        <taxon>Sphingomonadales</taxon>
        <taxon>Sphingomonadaceae</taxon>
        <taxon>Novosphingobium</taxon>
    </lineage>
</organism>
<dbReference type="InterPro" id="IPR010621">
    <property type="entry name" value="DUF1214"/>
</dbReference>
<dbReference type="RefSeq" id="WP_079730614.1">
    <property type="nucleotide sequence ID" value="NZ_FVZE01000003.1"/>
</dbReference>
<reference evidence="3" key="1">
    <citation type="submission" date="2017-02" db="EMBL/GenBank/DDBJ databases">
        <authorList>
            <person name="Varghese N."/>
            <person name="Submissions S."/>
        </authorList>
    </citation>
    <scope>NUCLEOTIDE SEQUENCE [LARGE SCALE GENOMIC DNA]</scope>
    <source>
        <strain evidence="3">SM117</strain>
    </source>
</reference>
<dbReference type="Pfam" id="PF06742">
    <property type="entry name" value="DUF1214"/>
    <property type="match status" value="1"/>
</dbReference>
<protein>
    <recommendedName>
        <fullName evidence="1">DUF1214 domain-containing protein</fullName>
    </recommendedName>
</protein>
<dbReference type="EMBL" id="FVZE01000003">
    <property type="protein sequence ID" value="SLK00798.1"/>
    <property type="molecule type" value="Genomic_DNA"/>
</dbReference>
<evidence type="ECO:0000313" key="2">
    <source>
        <dbReference type="EMBL" id="SLK00798.1"/>
    </source>
</evidence>
<gene>
    <name evidence="2" type="ORF">SAMN06295987_103351</name>
</gene>
<evidence type="ECO:0000313" key="3">
    <source>
        <dbReference type="Proteomes" id="UP000190989"/>
    </source>
</evidence>
<dbReference type="STRING" id="428990.SAMN06295987_103351"/>
<keyword evidence="3" id="KW-1185">Reference proteome</keyword>
<accession>A0A1U6HYD0</accession>
<name>A0A1U6HYD0_9SPHN</name>
<evidence type="ECO:0000259" key="1">
    <source>
        <dbReference type="Pfam" id="PF06742"/>
    </source>
</evidence>
<sequence length="362" mass="40701">MNDASCGNAKLGHVWREFCEELAQAGDVLMREEAPGAAIDQAEGLRYLSRLTRTALNMLVDSADPDFPRLFLLCDDKIKIGADNPDNLYQQCVVSADREYRITGKRNTVPYFSIGSKANRYATDGTMASTGEIEFADMEFGPDGSFEIVVSKDEKPGNWLPMSDDTSLLIVRQTFDDKKTQVPADVRIERIGPGPETPLVLRPEQIESQLKGAAQWVRGTANTFADWSEWFKAQPNRIYDGDQAVFYRAGGDPNIWYGHIYFDLQPGEALVIRATPPECRMWNFQLDNWWMESLDHVNNPHVWINGSMARYEPDGSVIVVCADADPGFANWIDLAGHREGTGLWRWLGAKDHPVPQVEVVRL</sequence>
<dbReference type="Proteomes" id="UP000190989">
    <property type="component" value="Unassembled WGS sequence"/>
</dbReference>
<proteinExistence type="predicted"/>
<feature type="domain" description="DUF1214" evidence="1">
    <location>
        <begin position="95"/>
        <end position="169"/>
    </location>
</feature>
<dbReference type="AlphaFoldDB" id="A0A1U6HYD0"/>